<keyword evidence="5" id="KW-1185">Reference proteome</keyword>
<gene>
    <name evidence="4" type="primary">kctd7</name>
</gene>
<dbReference type="Pfam" id="PF25611">
    <property type="entry name" value="KCTD_C"/>
    <property type="match status" value="1"/>
</dbReference>
<dbReference type="InterPro" id="IPR011333">
    <property type="entry name" value="SKP1/BTB/POZ_sf"/>
</dbReference>
<evidence type="ECO:0000259" key="3">
    <source>
        <dbReference type="Pfam" id="PF25611"/>
    </source>
</evidence>
<protein>
    <submittedName>
        <fullName evidence="4">BTB/POZ domain-containing protein KCTD7</fullName>
    </submittedName>
</protein>
<dbReference type="GO" id="GO:0060081">
    <property type="term" value="P:membrane hyperpolarization"/>
    <property type="evidence" value="ECO:0007669"/>
    <property type="project" value="TreeGrafter"/>
</dbReference>
<reference evidence="4" key="1">
    <citation type="submission" date="2025-08" db="UniProtKB">
        <authorList>
            <consortium name="Ensembl"/>
        </authorList>
    </citation>
    <scope>IDENTIFICATION</scope>
</reference>
<dbReference type="GO" id="GO:0051260">
    <property type="term" value="P:protein homooligomerization"/>
    <property type="evidence" value="ECO:0007669"/>
    <property type="project" value="InterPro"/>
</dbReference>
<dbReference type="InterPro" id="IPR057890">
    <property type="entry name" value="KCTD7/14_C"/>
</dbReference>
<proteinExistence type="predicted"/>
<accession>A0A672P3E0</accession>
<reference evidence="4" key="2">
    <citation type="submission" date="2025-09" db="UniProtKB">
        <authorList>
            <consortium name="Ensembl"/>
        </authorList>
    </citation>
    <scope>IDENTIFICATION</scope>
</reference>
<feature type="region of interest" description="Disordered" evidence="1">
    <location>
        <begin position="1"/>
        <end position="24"/>
    </location>
</feature>
<feature type="domain" description="Potassium channel tetramerisation-type BTB" evidence="2">
    <location>
        <begin position="57"/>
        <end position="124"/>
    </location>
</feature>
<evidence type="ECO:0000313" key="4">
    <source>
        <dbReference type="Ensembl" id="ENSSGRP00000055381.1"/>
    </source>
</evidence>
<evidence type="ECO:0000313" key="5">
    <source>
        <dbReference type="Proteomes" id="UP000472262"/>
    </source>
</evidence>
<dbReference type="PANTHER" id="PTHR14499:SF122">
    <property type="entry name" value="BTB_POZ DOMAIN-CONTAINING PROTEIN KCTD7"/>
    <property type="match status" value="1"/>
</dbReference>
<dbReference type="GO" id="GO:0005737">
    <property type="term" value="C:cytoplasm"/>
    <property type="evidence" value="ECO:0007669"/>
    <property type="project" value="UniProtKB-SubCell"/>
</dbReference>
<evidence type="ECO:0000259" key="2">
    <source>
        <dbReference type="Pfam" id="PF02214"/>
    </source>
</evidence>
<dbReference type="Proteomes" id="UP000472262">
    <property type="component" value="Unassembled WGS sequence"/>
</dbReference>
<dbReference type="SUPFAM" id="SSF54695">
    <property type="entry name" value="POZ domain"/>
    <property type="match status" value="1"/>
</dbReference>
<dbReference type="Pfam" id="PF02214">
    <property type="entry name" value="BTB_2"/>
    <property type="match status" value="1"/>
</dbReference>
<dbReference type="GO" id="GO:0005886">
    <property type="term" value="C:plasma membrane"/>
    <property type="evidence" value="ECO:0007669"/>
    <property type="project" value="UniProtKB-SubCell"/>
</dbReference>
<name>A0A672P3E0_SINGR</name>
<evidence type="ECO:0000256" key="1">
    <source>
        <dbReference type="SAM" id="MobiDB-lite"/>
    </source>
</evidence>
<dbReference type="Ensembl" id="ENSSGRT00000059142.1">
    <property type="protein sequence ID" value="ENSSGRP00000055381.1"/>
    <property type="gene ID" value="ENSSGRG00000029042.1"/>
</dbReference>
<dbReference type="AlphaFoldDB" id="A0A672P3E0"/>
<dbReference type="Gene3D" id="3.30.710.10">
    <property type="entry name" value="Potassium Channel Kv1.1, Chain A"/>
    <property type="match status" value="1"/>
</dbReference>
<sequence>MVVFSAASDAEKQGDAMSGADTGEEEYRKPAIAVPNLNLGKSLRTLDAPEEFPEVIPLNVGGTYFTTRLSTLQRYEDTMLAAMFSGRHHIPRDHLLYYFIKGELPQRDRVRAVHREAQYYAIGPLLESLEDTQPLTGEKVRQAFLDLLPYYKENLERIVEIAKLRAMQRKARFAKLKICVYKEEMPITPYERPLFNSLRFERSESEAKLFEHHCEVDVSFGPWEAVADVYDLLHCIVSDLAERGISADQQCIGVCDKHLINHYYCKRPIYEFKITWW</sequence>
<feature type="domain" description="KCTD7/14 C-terminal" evidence="3">
    <location>
        <begin position="140"/>
        <end position="276"/>
    </location>
</feature>
<dbReference type="InterPro" id="IPR003131">
    <property type="entry name" value="T1-type_BTB"/>
</dbReference>
<dbReference type="PANTHER" id="PTHR14499">
    <property type="entry name" value="POTASSIUM CHANNEL TETRAMERIZATION DOMAIN-CONTAINING"/>
    <property type="match status" value="1"/>
</dbReference>
<organism evidence="4 5">
    <name type="scientific">Sinocyclocheilus grahami</name>
    <name type="common">Dianchi golden-line fish</name>
    <name type="synonym">Barbus grahami</name>
    <dbReference type="NCBI Taxonomy" id="75366"/>
    <lineage>
        <taxon>Eukaryota</taxon>
        <taxon>Metazoa</taxon>
        <taxon>Chordata</taxon>
        <taxon>Craniata</taxon>
        <taxon>Vertebrata</taxon>
        <taxon>Euteleostomi</taxon>
        <taxon>Actinopterygii</taxon>
        <taxon>Neopterygii</taxon>
        <taxon>Teleostei</taxon>
        <taxon>Ostariophysi</taxon>
        <taxon>Cypriniformes</taxon>
        <taxon>Cyprinidae</taxon>
        <taxon>Cyprininae</taxon>
        <taxon>Sinocyclocheilus</taxon>
    </lineage>
</organism>